<evidence type="ECO:0000313" key="1">
    <source>
        <dbReference type="EMBL" id="GAA0172979.1"/>
    </source>
</evidence>
<protein>
    <submittedName>
        <fullName evidence="1">Uncharacterized protein</fullName>
    </submittedName>
</protein>
<sequence>MAEEIIIQEEWCNAVDSIAHASTTMVALVCGPKNCGKITLSGHLLNVLLQRYKACKSPYMSGDVLPVN</sequence>
<proteinExistence type="predicted"/>
<reference evidence="1 2" key="1">
    <citation type="submission" date="2024-01" db="EMBL/GenBank/DDBJ databases">
        <title>The complete chloroplast genome sequence of Lithospermum erythrorhizon: insights into the phylogenetic relationship among Boraginaceae species and the maternal lineages of purple gromwells.</title>
        <authorList>
            <person name="Okada T."/>
            <person name="Watanabe K."/>
        </authorList>
    </citation>
    <scope>NUCLEOTIDE SEQUENCE [LARGE SCALE GENOMIC DNA]</scope>
</reference>
<organism evidence="1 2">
    <name type="scientific">Lithospermum erythrorhizon</name>
    <name type="common">Purple gromwell</name>
    <name type="synonym">Lithospermum officinale var. erythrorhizon</name>
    <dbReference type="NCBI Taxonomy" id="34254"/>
    <lineage>
        <taxon>Eukaryota</taxon>
        <taxon>Viridiplantae</taxon>
        <taxon>Streptophyta</taxon>
        <taxon>Embryophyta</taxon>
        <taxon>Tracheophyta</taxon>
        <taxon>Spermatophyta</taxon>
        <taxon>Magnoliopsida</taxon>
        <taxon>eudicotyledons</taxon>
        <taxon>Gunneridae</taxon>
        <taxon>Pentapetalae</taxon>
        <taxon>asterids</taxon>
        <taxon>lamiids</taxon>
        <taxon>Boraginales</taxon>
        <taxon>Boraginaceae</taxon>
        <taxon>Boraginoideae</taxon>
        <taxon>Lithospermeae</taxon>
        <taxon>Lithospermum</taxon>
    </lineage>
</organism>
<evidence type="ECO:0000313" key="2">
    <source>
        <dbReference type="Proteomes" id="UP001454036"/>
    </source>
</evidence>
<accession>A0AAV3R9A2</accession>
<name>A0AAV3R9A2_LITER</name>
<dbReference type="Gene3D" id="3.40.50.300">
    <property type="entry name" value="P-loop containing nucleotide triphosphate hydrolases"/>
    <property type="match status" value="1"/>
</dbReference>
<comment type="caution">
    <text evidence="1">The sequence shown here is derived from an EMBL/GenBank/DDBJ whole genome shotgun (WGS) entry which is preliminary data.</text>
</comment>
<dbReference type="Proteomes" id="UP001454036">
    <property type="component" value="Unassembled WGS sequence"/>
</dbReference>
<gene>
    <name evidence="1" type="ORF">LIER_26693</name>
</gene>
<keyword evidence="2" id="KW-1185">Reference proteome</keyword>
<dbReference type="AlphaFoldDB" id="A0AAV3R9A2"/>
<dbReference type="InterPro" id="IPR027417">
    <property type="entry name" value="P-loop_NTPase"/>
</dbReference>
<dbReference type="EMBL" id="BAABME010008389">
    <property type="protein sequence ID" value="GAA0172979.1"/>
    <property type="molecule type" value="Genomic_DNA"/>
</dbReference>